<proteinExistence type="predicted"/>
<name>A0A1V2H374_9PROT</name>
<dbReference type="EMBL" id="MLCO01000105">
    <property type="protein sequence ID" value="ONG53283.1"/>
    <property type="molecule type" value="Genomic_DNA"/>
</dbReference>
<sequence>MSRKTARPSAEPKPKSIQTKEALKRLADLASKPVAPDRIRREVEGMVKIWLDGAGDERRIELRDKLEEMGGELGEGVEAATEALGDLDNEDLAGKRHATAALHALRAAKDALVQARTSL</sequence>
<protein>
    <submittedName>
        <fullName evidence="1">Uncharacterized protein</fullName>
    </submittedName>
</protein>
<reference evidence="1 2" key="1">
    <citation type="submission" date="2016-10" db="EMBL/GenBank/DDBJ databases">
        <title>Draft Genome sequence of Roseomonas sp. strain M3.</title>
        <authorList>
            <person name="Subhash Y."/>
            <person name="Lee S."/>
        </authorList>
    </citation>
    <scope>NUCLEOTIDE SEQUENCE [LARGE SCALE GENOMIC DNA]</scope>
    <source>
        <strain evidence="1 2">M3</strain>
    </source>
</reference>
<gene>
    <name evidence="1" type="ORF">BKE38_12540</name>
</gene>
<dbReference type="AlphaFoldDB" id="A0A1V2H374"/>
<comment type="caution">
    <text evidence="1">The sequence shown here is derived from an EMBL/GenBank/DDBJ whole genome shotgun (WGS) entry which is preliminary data.</text>
</comment>
<evidence type="ECO:0000313" key="1">
    <source>
        <dbReference type="EMBL" id="ONG53283.1"/>
    </source>
</evidence>
<accession>A0A1V2H374</accession>
<dbReference type="Proteomes" id="UP000188879">
    <property type="component" value="Unassembled WGS sequence"/>
</dbReference>
<dbReference type="RefSeq" id="WP_076957698.1">
    <property type="nucleotide sequence ID" value="NZ_MLCO01000105.1"/>
</dbReference>
<organism evidence="1 2">
    <name type="scientific">Teichococcus deserti</name>
    <dbReference type="NCBI Taxonomy" id="1817963"/>
    <lineage>
        <taxon>Bacteria</taxon>
        <taxon>Pseudomonadati</taxon>
        <taxon>Pseudomonadota</taxon>
        <taxon>Alphaproteobacteria</taxon>
        <taxon>Acetobacterales</taxon>
        <taxon>Roseomonadaceae</taxon>
        <taxon>Roseomonas</taxon>
    </lineage>
</organism>
<keyword evidence="2" id="KW-1185">Reference proteome</keyword>
<evidence type="ECO:0000313" key="2">
    <source>
        <dbReference type="Proteomes" id="UP000188879"/>
    </source>
</evidence>